<dbReference type="InterPro" id="IPR023323">
    <property type="entry name" value="Tex-like_dom_sf"/>
</dbReference>
<dbReference type="RefSeq" id="WP_105020382.1">
    <property type="nucleotide sequence ID" value="NZ_MSCM01000001.1"/>
</dbReference>
<dbReference type="PROSITE" id="PS50126">
    <property type="entry name" value="S1"/>
    <property type="match status" value="1"/>
</dbReference>
<dbReference type="GO" id="GO:0006412">
    <property type="term" value="P:translation"/>
    <property type="evidence" value="ECO:0007669"/>
    <property type="project" value="TreeGrafter"/>
</dbReference>
<dbReference type="FunFam" id="3.30.420.140:FF:000001">
    <property type="entry name" value="RNA-binding transcriptional accessory protein"/>
    <property type="match status" value="1"/>
</dbReference>
<dbReference type="SUPFAM" id="SSF47781">
    <property type="entry name" value="RuvA domain 2-like"/>
    <property type="match status" value="2"/>
</dbReference>
<dbReference type="Pfam" id="PF12836">
    <property type="entry name" value="HHH_3"/>
    <property type="match status" value="1"/>
</dbReference>
<dbReference type="Pfam" id="PF09371">
    <property type="entry name" value="Tex_N"/>
    <property type="match status" value="1"/>
</dbReference>
<dbReference type="InterPro" id="IPR032639">
    <property type="entry name" value="Tex_YqgF"/>
</dbReference>
<dbReference type="InterPro" id="IPR012337">
    <property type="entry name" value="RNaseH-like_sf"/>
</dbReference>
<dbReference type="GO" id="GO:0006139">
    <property type="term" value="P:nucleobase-containing compound metabolic process"/>
    <property type="evidence" value="ECO:0007669"/>
    <property type="project" value="InterPro"/>
</dbReference>
<reference evidence="2 3" key="1">
    <citation type="submission" date="2016-12" db="EMBL/GenBank/DDBJ databases">
        <title>Trade-off between light-utilization and light-protection in marine flavobacteria.</title>
        <authorList>
            <person name="Kumagai Y."/>
            <person name="Yoshizawa S."/>
            <person name="Kogure K."/>
            <person name="Iwasaki W."/>
        </authorList>
    </citation>
    <scope>NUCLEOTIDE SEQUENCE [LARGE SCALE GENOMIC DNA]</scope>
    <source>
        <strain evidence="2 3">ATCC 43844</strain>
    </source>
</reference>
<dbReference type="Gene3D" id="1.10.3500.10">
    <property type="entry name" value="Tex N-terminal region-like"/>
    <property type="match status" value="1"/>
</dbReference>
<evidence type="ECO:0000259" key="1">
    <source>
        <dbReference type="PROSITE" id="PS50126"/>
    </source>
</evidence>
<dbReference type="SUPFAM" id="SSF53098">
    <property type="entry name" value="Ribonuclease H-like"/>
    <property type="match status" value="1"/>
</dbReference>
<dbReference type="Pfam" id="PF22706">
    <property type="entry name" value="Tex_central_region"/>
    <property type="match status" value="1"/>
</dbReference>
<sequence length="707" mass="79332">MQLLSYIVQQTRLSSKSVENTISLLNEACTIPFISRYRKEMTGNLDEVEIGDILRYKELFEALEKRKKAILKALEEQDVLTLELEQKVNNSQDLIALEDLYLPFKKKRKTKAETARLQGLEPLAKMMMSQRVQNLEATATKYISKEVETIETVLEGARFIIAEWVNERTDIRNNIRQQIERFATISSKVIKTKIDDEKAQKFKDYFDWNESLKNIPSHRFLAILRAEKEGFIRVKIEIDSEKAIQKMEDRIIRTQNECSSEIQLAIQDAFKRLLFPSLSNEALSIAKEKADEDAITVFSKNLKQLLLGAPLGEKRILAIDPGFRSGCKIVCLNAQGDLEHNETIYPHAPQNNLIEAIKKISFLVDAHKIEAIAIGNGTASRETEQFVKKIQFKNQVEVFVVSEAGASIYSASKIARDEFPTFDVTVRGSISIGRRLQDPLAELVKIDAKSIGVGQYQHDVDQTKLKKSLDTVVESCVNTIGININTASESLLSYVSGIGPKIAQNIIIYRNENGSFTSRTAIKKVPSLGAKAFEQAAGFLRIKNAKNPLDDSAVHPENYTLVDKIAKDIKKNVADFIGNKELLNKIPLKNYISTTVGLPTLEDIIKELEKPGVDPRAKAKMFSFDATIKTIADLRIGQLLPGIVNNITNFGCFVDIGIKESGLIHVSNLSDTFVKDVSAIVNLQQQIIVKVLEVDVVRKRIQLALVK</sequence>
<dbReference type="InterPro" id="IPR010994">
    <property type="entry name" value="RuvA_2-like"/>
</dbReference>
<dbReference type="SUPFAM" id="SSF50249">
    <property type="entry name" value="Nucleic acid-binding proteins"/>
    <property type="match status" value="1"/>
</dbReference>
<dbReference type="Gene3D" id="1.10.150.310">
    <property type="entry name" value="Tex RuvX-like domain-like"/>
    <property type="match status" value="1"/>
</dbReference>
<name>A0A2S7WWR0_9FLAO</name>
<dbReference type="FunFam" id="1.10.150.310:FF:000001">
    <property type="entry name" value="RNA-binding transcriptional accessory protein"/>
    <property type="match status" value="1"/>
</dbReference>
<dbReference type="EMBL" id="MSCM01000001">
    <property type="protein sequence ID" value="PQJ81811.1"/>
    <property type="molecule type" value="Genomic_DNA"/>
</dbReference>
<dbReference type="SMART" id="SM00316">
    <property type="entry name" value="S1"/>
    <property type="match status" value="1"/>
</dbReference>
<evidence type="ECO:0000313" key="3">
    <source>
        <dbReference type="Proteomes" id="UP000239068"/>
    </source>
</evidence>
<protein>
    <submittedName>
        <fullName evidence="2">RNA-binding transcriptional accessory protein</fullName>
    </submittedName>
</protein>
<dbReference type="SUPFAM" id="SSF158832">
    <property type="entry name" value="Tex N-terminal region-like"/>
    <property type="match status" value="1"/>
</dbReference>
<dbReference type="Gene3D" id="3.30.420.140">
    <property type="entry name" value="YqgF/RNase H-like domain"/>
    <property type="match status" value="1"/>
</dbReference>
<dbReference type="Pfam" id="PF16921">
    <property type="entry name" value="Tex_YqgF"/>
    <property type="match status" value="1"/>
</dbReference>
<dbReference type="Gene3D" id="1.10.10.650">
    <property type="entry name" value="RuvA domain 2-like"/>
    <property type="match status" value="1"/>
</dbReference>
<dbReference type="InterPro" id="IPR012340">
    <property type="entry name" value="NA-bd_OB-fold"/>
</dbReference>
<dbReference type="InterPro" id="IPR037027">
    <property type="entry name" value="YqgF/RNaseH-like_dom_sf"/>
</dbReference>
<dbReference type="InterPro" id="IPR018974">
    <property type="entry name" value="Tex-like_N"/>
</dbReference>
<proteinExistence type="predicted"/>
<dbReference type="GO" id="GO:0003729">
    <property type="term" value="F:mRNA binding"/>
    <property type="evidence" value="ECO:0007669"/>
    <property type="project" value="TreeGrafter"/>
</dbReference>
<dbReference type="InterPro" id="IPR006641">
    <property type="entry name" value="YqgF/RNaseH-like_dom"/>
</dbReference>
<organism evidence="2 3">
    <name type="scientific">Polaribacter glomeratus</name>
    <dbReference type="NCBI Taxonomy" id="102"/>
    <lineage>
        <taxon>Bacteria</taxon>
        <taxon>Pseudomonadati</taxon>
        <taxon>Bacteroidota</taxon>
        <taxon>Flavobacteriia</taxon>
        <taxon>Flavobacteriales</taxon>
        <taxon>Flavobacteriaceae</taxon>
    </lineage>
</organism>
<dbReference type="CDD" id="cd05685">
    <property type="entry name" value="S1_Tex"/>
    <property type="match status" value="1"/>
</dbReference>
<dbReference type="PANTHER" id="PTHR10724">
    <property type="entry name" value="30S RIBOSOMAL PROTEIN S1"/>
    <property type="match status" value="1"/>
</dbReference>
<comment type="caution">
    <text evidence="2">The sequence shown here is derived from an EMBL/GenBank/DDBJ whole genome shotgun (WGS) entry which is preliminary data.</text>
</comment>
<dbReference type="InterPro" id="IPR050437">
    <property type="entry name" value="Ribos_protein_bS1-like"/>
</dbReference>
<dbReference type="SMART" id="SM00732">
    <property type="entry name" value="YqgFc"/>
    <property type="match status" value="1"/>
</dbReference>
<dbReference type="Gene3D" id="2.40.50.140">
    <property type="entry name" value="Nucleic acid-binding proteins"/>
    <property type="match status" value="1"/>
</dbReference>
<dbReference type="OrthoDB" id="9804714at2"/>
<dbReference type="GO" id="GO:0005737">
    <property type="term" value="C:cytoplasm"/>
    <property type="evidence" value="ECO:0007669"/>
    <property type="project" value="UniProtKB-ARBA"/>
</dbReference>
<dbReference type="PANTHER" id="PTHR10724:SF10">
    <property type="entry name" value="S1 RNA-BINDING DOMAIN-CONTAINING PROTEIN 1"/>
    <property type="match status" value="1"/>
</dbReference>
<dbReference type="AlphaFoldDB" id="A0A2S7WWR0"/>
<dbReference type="InterPro" id="IPR023319">
    <property type="entry name" value="Tex-like_HTH_dom_sf"/>
</dbReference>
<dbReference type="InterPro" id="IPR044146">
    <property type="entry name" value="S1_Tex"/>
</dbReference>
<keyword evidence="3" id="KW-1185">Reference proteome</keyword>
<feature type="domain" description="S1 motif" evidence="1">
    <location>
        <begin position="637"/>
        <end position="706"/>
    </location>
</feature>
<dbReference type="InterPro" id="IPR055179">
    <property type="entry name" value="Tex-like_central_region"/>
</dbReference>
<dbReference type="FunFam" id="1.10.10.650:FF:000001">
    <property type="entry name" value="S1 RNA-binding domain 1"/>
    <property type="match status" value="1"/>
</dbReference>
<accession>A0A2S7WWR0</accession>
<dbReference type="FunFam" id="2.40.50.140:FF:000051">
    <property type="entry name" value="RNA-binding transcriptional accessory protein"/>
    <property type="match status" value="1"/>
</dbReference>
<dbReference type="Pfam" id="PF17674">
    <property type="entry name" value="HHH_9"/>
    <property type="match status" value="1"/>
</dbReference>
<dbReference type="Proteomes" id="UP000239068">
    <property type="component" value="Unassembled WGS sequence"/>
</dbReference>
<dbReference type="InterPro" id="IPR003029">
    <property type="entry name" value="S1_domain"/>
</dbReference>
<dbReference type="GO" id="GO:0003735">
    <property type="term" value="F:structural constituent of ribosome"/>
    <property type="evidence" value="ECO:0007669"/>
    <property type="project" value="TreeGrafter"/>
</dbReference>
<evidence type="ECO:0000313" key="2">
    <source>
        <dbReference type="EMBL" id="PQJ81811.1"/>
    </source>
</evidence>
<gene>
    <name evidence="2" type="ORF">BTO16_04155</name>
</gene>
<dbReference type="Pfam" id="PF00575">
    <property type="entry name" value="S1"/>
    <property type="match status" value="1"/>
</dbReference>
<dbReference type="InterPro" id="IPR041692">
    <property type="entry name" value="HHH_9"/>
</dbReference>